<keyword evidence="2 3" id="KW-0687">Ribonucleoprotein</keyword>
<dbReference type="EMBL" id="DRZI01000332">
    <property type="protein sequence ID" value="HHP82533.1"/>
    <property type="molecule type" value="Genomic_DNA"/>
</dbReference>
<evidence type="ECO:0000313" key="5">
    <source>
        <dbReference type="EMBL" id="HHR95479.1"/>
    </source>
</evidence>
<sequence>MDETCCIEVEVPKPIVKKPRIVKFKGIDIGVRIGRGFSIGELKAVGIDVKLAKQLNIPVDSRRKGVHEENIESLRKFIEEIREVIEAKKTKPARNVKLEGQKS</sequence>
<evidence type="ECO:0000256" key="3">
    <source>
        <dbReference type="HAMAP-Rule" id="MF_00499"/>
    </source>
</evidence>
<dbReference type="Pfam" id="PF01294">
    <property type="entry name" value="Ribosomal_L13e"/>
    <property type="match status" value="1"/>
</dbReference>
<dbReference type="NCBIfam" id="NF008914">
    <property type="entry name" value="PRK12277.1"/>
    <property type="match status" value="1"/>
</dbReference>
<dbReference type="GO" id="GO:1990904">
    <property type="term" value="C:ribonucleoprotein complex"/>
    <property type="evidence" value="ECO:0007669"/>
    <property type="project" value="UniProtKB-KW"/>
</dbReference>
<dbReference type="InterPro" id="IPR001380">
    <property type="entry name" value="Ribosomal_eL13"/>
</dbReference>
<dbReference type="GO" id="GO:0005840">
    <property type="term" value="C:ribosome"/>
    <property type="evidence" value="ECO:0007669"/>
    <property type="project" value="UniProtKB-KW"/>
</dbReference>
<comment type="caution">
    <text evidence="5">The sequence shown here is derived from an EMBL/GenBank/DDBJ whole genome shotgun (WGS) entry which is preliminary data.</text>
</comment>
<dbReference type="GO" id="GO:0003735">
    <property type="term" value="F:structural constituent of ribosome"/>
    <property type="evidence" value="ECO:0007669"/>
    <property type="project" value="InterPro"/>
</dbReference>
<dbReference type="AlphaFoldDB" id="A0A7C5YZH9"/>
<proteinExistence type="inferred from homology"/>
<evidence type="ECO:0000313" key="4">
    <source>
        <dbReference type="EMBL" id="HHP82533.1"/>
    </source>
</evidence>
<reference evidence="5" key="1">
    <citation type="journal article" date="2020" name="mSystems">
        <title>Genome- and Community-Level Interaction Insights into Carbon Utilization and Element Cycling Functions of Hydrothermarchaeota in Hydrothermal Sediment.</title>
        <authorList>
            <person name="Zhou Z."/>
            <person name="Liu Y."/>
            <person name="Xu W."/>
            <person name="Pan J."/>
            <person name="Luo Z.H."/>
            <person name="Li M."/>
        </authorList>
    </citation>
    <scope>NUCLEOTIDE SEQUENCE [LARGE SCALE GENOMIC DNA]</scope>
    <source>
        <strain evidence="5">SpSt-1</strain>
        <strain evidence="4">SpSt-1121</strain>
    </source>
</reference>
<comment type="similarity">
    <text evidence="3">Belongs to the eukaryotic ribosomal protein eL13 family.</text>
</comment>
<accession>A0A7C5YZH9</accession>
<dbReference type="GO" id="GO:0006412">
    <property type="term" value="P:translation"/>
    <property type="evidence" value="ECO:0007669"/>
    <property type="project" value="UniProtKB-UniRule"/>
</dbReference>
<keyword evidence="1 3" id="KW-0689">Ribosomal protein</keyword>
<dbReference type="HAMAP" id="MF_00499">
    <property type="entry name" value="Ribosomal_eL13"/>
    <property type="match status" value="1"/>
</dbReference>
<protein>
    <recommendedName>
        <fullName evidence="3">Large ribosomal subunit protein eL13</fullName>
    </recommendedName>
</protein>
<organism evidence="5">
    <name type="scientific">Ignisphaera aggregans</name>
    <dbReference type="NCBI Taxonomy" id="334771"/>
    <lineage>
        <taxon>Archaea</taxon>
        <taxon>Thermoproteota</taxon>
        <taxon>Thermoprotei</taxon>
        <taxon>Desulfurococcales</taxon>
        <taxon>Desulfurococcaceae</taxon>
        <taxon>Ignisphaera</taxon>
    </lineage>
</organism>
<dbReference type="EMBL" id="DRUB01000029">
    <property type="protein sequence ID" value="HHR95479.1"/>
    <property type="molecule type" value="Genomic_DNA"/>
</dbReference>
<gene>
    <name evidence="3" type="primary">rpl13e</name>
    <name evidence="5" type="ORF">ENL47_01280</name>
    <name evidence="4" type="ORF">ENM84_07730</name>
</gene>
<name>A0A7C5YZH9_9CREN</name>
<evidence type="ECO:0000256" key="1">
    <source>
        <dbReference type="ARBA" id="ARBA00022980"/>
    </source>
</evidence>
<evidence type="ECO:0000256" key="2">
    <source>
        <dbReference type="ARBA" id="ARBA00023274"/>
    </source>
</evidence>